<protein>
    <recommendedName>
        <fullName evidence="3">Double Cache domain-containing protein</fullName>
    </recommendedName>
</protein>
<keyword evidence="2" id="KW-0812">Transmembrane</keyword>
<feature type="compositionally biased region" description="Basic residues" evidence="1">
    <location>
        <begin position="29"/>
        <end position="38"/>
    </location>
</feature>
<dbReference type="Proteomes" id="UP000298588">
    <property type="component" value="Chromosome"/>
</dbReference>
<feature type="transmembrane region" description="Helical" evidence="2">
    <location>
        <begin position="328"/>
        <end position="350"/>
    </location>
</feature>
<keyword evidence="2" id="KW-1133">Transmembrane helix</keyword>
<accession>A0A4D7QPL4</accession>
<feature type="domain" description="Double Cache" evidence="3">
    <location>
        <begin position="77"/>
        <end position="311"/>
    </location>
</feature>
<dbReference type="Pfam" id="PF14827">
    <property type="entry name" value="dCache_3"/>
    <property type="match status" value="1"/>
</dbReference>
<keyword evidence="5" id="KW-1185">Reference proteome</keyword>
<dbReference type="InterPro" id="IPR029151">
    <property type="entry name" value="Sensor-like_sf"/>
</dbReference>
<gene>
    <name evidence="4" type="ORF">E8L99_20060</name>
</gene>
<evidence type="ECO:0000259" key="3">
    <source>
        <dbReference type="Pfam" id="PF14827"/>
    </source>
</evidence>
<proteinExistence type="predicted"/>
<keyword evidence="2" id="KW-0472">Membrane</keyword>
<dbReference type="AlphaFoldDB" id="A0A4D7QPL4"/>
<dbReference type="Gene3D" id="3.30.450.20">
    <property type="entry name" value="PAS domain"/>
    <property type="match status" value="1"/>
</dbReference>
<evidence type="ECO:0000313" key="4">
    <source>
        <dbReference type="EMBL" id="QCK87883.1"/>
    </source>
</evidence>
<evidence type="ECO:0000256" key="1">
    <source>
        <dbReference type="SAM" id="MobiDB-lite"/>
    </source>
</evidence>
<dbReference type="SUPFAM" id="SSF103190">
    <property type="entry name" value="Sensory domain-like"/>
    <property type="match status" value="1"/>
</dbReference>
<sequence length="414" mass="44103">MGAPKSPVTRLGPRSPPVSSRENPPIRRAAQRHHRRSPRMTFATRLSLILAGLLALVLGTLSTLALMSAKRDLIARQRSELNTVSVLLRNALDRTSAYALTEVEAMARQPELRAAMAGSNAKAILDRFGETFAFLRAEAGLEIMQFQSAGLRTLARLHDPGRSNDDVSSIRPIVVAANRARRGQRGIEIGPTGILALRGVAPVVNDGQFVGTAEIGFDLRPVLQTVKIGSGAEVAIFISTTMTQAPSRGDGADEVQLKDSTDSRVFAAIARTPAFRLGRDTVQLEAVIGDERWGIVVEPLLDFSGRMIGGMVGAKDATALHAAYRRDALIFGFVAFVGAIVAFSVVLVTLRSFILGPLQAIEDYAGKVETSDKLPEPPKVGGGREVTRTMAAFAALAKRRAEPADLAGKPGGSA</sequence>
<dbReference type="InterPro" id="IPR029150">
    <property type="entry name" value="dCache_3"/>
</dbReference>
<dbReference type="EMBL" id="CP039865">
    <property type="protein sequence ID" value="QCK87883.1"/>
    <property type="molecule type" value="Genomic_DNA"/>
</dbReference>
<evidence type="ECO:0000256" key="2">
    <source>
        <dbReference type="SAM" id="Phobius"/>
    </source>
</evidence>
<evidence type="ECO:0000313" key="5">
    <source>
        <dbReference type="Proteomes" id="UP000298588"/>
    </source>
</evidence>
<reference evidence="4 5" key="1">
    <citation type="submission" date="2019-04" db="EMBL/GenBank/DDBJ databases">
        <title>Phreatobacter aquaticus sp. nov.</title>
        <authorList>
            <person name="Choi A."/>
            <person name="Baek K."/>
        </authorList>
    </citation>
    <scope>NUCLEOTIDE SEQUENCE [LARGE SCALE GENOMIC DNA]</scope>
    <source>
        <strain evidence="4 5">NMCR1094</strain>
    </source>
</reference>
<name>A0A4D7QPL4_9HYPH</name>
<feature type="region of interest" description="Disordered" evidence="1">
    <location>
        <begin position="1"/>
        <end position="38"/>
    </location>
</feature>
<dbReference type="OrthoDB" id="1776073at2"/>
<dbReference type="KEGG" id="paqt:E8L99_20060"/>
<feature type="transmembrane region" description="Helical" evidence="2">
    <location>
        <begin position="46"/>
        <end position="69"/>
    </location>
</feature>
<organism evidence="4 5">
    <name type="scientific">Phreatobacter aquaticus</name>
    <dbReference type="NCBI Taxonomy" id="2570229"/>
    <lineage>
        <taxon>Bacteria</taxon>
        <taxon>Pseudomonadati</taxon>
        <taxon>Pseudomonadota</taxon>
        <taxon>Alphaproteobacteria</taxon>
        <taxon>Hyphomicrobiales</taxon>
        <taxon>Phreatobacteraceae</taxon>
        <taxon>Phreatobacter</taxon>
    </lineage>
</organism>